<organism evidence="1 2">
    <name type="scientific">Paramecium sonneborni</name>
    <dbReference type="NCBI Taxonomy" id="65129"/>
    <lineage>
        <taxon>Eukaryota</taxon>
        <taxon>Sar</taxon>
        <taxon>Alveolata</taxon>
        <taxon>Ciliophora</taxon>
        <taxon>Intramacronucleata</taxon>
        <taxon>Oligohymenophorea</taxon>
        <taxon>Peniculida</taxon>
        <taxon>Parameciidae</taxon>
        <taxon>Paramecium</taxon>
    </lineage>
</organism>
<proteinExistence type="predicted"/>
<name>A0A8S1PB06_9CILI</name>
<dbReference type="AlphaFoldDB" id="A0A8S1PB06"/>
<dbReference type="EMBL" id="CAJJDN010000073">
    <property type="protein sequence ID" value="CAD8100316.1"/>
    <property type="molecule type" value="Genomic_DNA"/>
</dbReference>
<protein>
    <submittedName>
        <fullName evidence="1">Uncharacterized protein</fullName>
    </submittedName>
</protein>
<reference evidence="1" key="1">
    <citation type="submission" date="2021-01" db="EMBL/GenBank/DDBJ databases">
        <authorList>
            <consortium name="Genoscope - CEA"/>
            <person name="William W."/>
        </authorList>
    </citation>
    <scope>NUCLEOTIDE SEQUENCE</scope>
</reference>
<gene>
    <name evidence="1" type="ORF">PSON_ATCC_30995.1.T0730185</name>
</gene>
<keyword evidence="2" id="KW-1185">Reference proteome</keyword>
<comment type="caution">
    <text evidence="1">The sequence shown here is derived from an EMBL/GenBank/DDBJ whole genome shotgun (WGS) entry which is preliminary data.</text>
</comment>
<accession>A0A8S1PB06</accession>
<evidence type="ECO:0000313" key="1">
    <source>
        <dbReference type="EMBL" id="CAD8100316.1"/>
    </source>
</evidence>
<evidence type="ECO:0000313" key="2">
    <source>
        <dbReference type="Proteomes" id="UP000692954"/>
    </source>
</evidence>
<dbReference type="Proteomes" id="UP000692954">
    <property type="component" value="Unassembled WGS sequence"/>
</dbReference>
<sequence length="126" mass="15061">MIQNKLNKVLQISKSNILKRKVNQFRGNKTDEVCLEIFNYYINQIVQHFIIGNNQGIQDEINFQRNKQCVNENRRRKEGGITFLYLDILFIKKQRILDQNNKLGLQKLKKLSFNNNYLGSKKNWRS</sequence>